<dbReference type="Gene3D" id="2.40.10.120">
    <property type="match status" value="1"/>
</dbReference>
<keyword evidence="1 4" id="KW-0645">Protease</keyword>
<dbReference type="InterPro" id="IPR051201">
    <property type="entry name" value="Chloro_Bact_Ser_Proteases"/>
</dbReference>
<protein>
    <submittedName>
        <fullName evidence="4">Protease Do</fullName>
    </submittedName>
</protein>
<dbReference type="GO" id="GO:0004252">
    <property type="term" value="F:serine-type endopeptidase activity"/>
    <property type="evidence" value="ECO:0007669"/>
    <property type="project" value="InterPro"/>
</dbReference>
<evidence type="ECO:0000256" key="2">
    <source>
        <dbReference type="ARBA" id="ARBA00022801"/>
    </source>
</evidence>
<dbReference type="InterPro" id="IPR001940">
    <property type="entry name" value="Peptidase_S1C"/>
</dbReference>
<gene>
    <name evidence="4" type="ORF">UW60_C0038G0009</name>
</gene>
<dbReference type="SUPFAM" id="SSF50494">
    <property type="entry name" value="Trypsin-like serine proteases"/>
    <property type="match status" value="1"/>
</dbReference>
<dbReference type="PANTHER" id="PTHR43343:SF3">
    <property type="entry name" value="PROTEASE DO-LIKE 8, CHLOROPLASTIC"/>
    <property type="match status" value="1"/>
</dbReference>
<dbReference type="InterPro" id="IPR009003">
    <property type="entry name" value="Peptidase_S1_PA"/>
</dbReference>
<dbReference type="PATRIC" id="fig|1618564.3.peg.843"/>
<dbReference type="Gene3D" id="2.30.42.10">
    <property type="match status" value="1"/>
</dbReference>
<dbReference type="Proteomes" id="UP000034826">
    <property type="component" value="Unassembled WGS sequence"/>
</dbReference>
<feature type="domain" description="PDZ" evidence="3">
    <location>
        <begin position="286"/>
        <end position="366"/>
    </location>
</feature>
<dbReference type="SMART" id="SM00228">
    <property type="entry name" value="PDZ"/>
    <property type="match status" value="1"/>
</dbReference>
<evidence type="ECO:0000313" key="5">
    <source>
        <dbReference type="Proteomes" id="UP000034826"/>
    </source>
</evidence>
<evidence type="ECO:0000256" key="1">
    <source>
        <dbReference type="ARBA" id="ARBA00022670"/>
    </source>
</evidence>
<dbReference type="InterPro" id="IPR001478">
    <property type="entry name" value="PDZ"/>
</dbReference>
<organism evidence="4 5">
    <name type="scientific">Candidatus Woesebacteria bacterium GW2011_GWA2_44_33</name>
    <dbReference type="NCBI Taxonomy" id="1618564"/>
    <lineage>
        <taxon>Bacteria</taxon>
        <taxon>Candidatus Woeseibacteriota</taxon>
    </lineage>
</organism>
<dbReference type="GO" id="GO:0006508">
    <property type="term" value="P:proteolysis"/>
    <property type="evidence" value="ECO:0007669"/>
    <property type="project" value="UniProtKB-KW"/>
</dbReference>
<sequence length="378" mass="39881">MSIKSRKILIFAAVFVILLAAVGGGAVADRLWGFKPLDKLFPRGESFRVDQRVVNEESVVIKVAEEVSPSVVTVSAQTPARRVLQFNPFGGGISQRIEGGTPQDIGTGFVVSEDGLVVTNKHVVSVANASYKVITKDGQEYEATQISRDPSNDIAIIKIDASGLKPAPLGDSSNLKVGQFVVAIGTALGEFRHTVTTGVISGLGRGITAGSSFEGYVERLDDVIQTDAAINPGNSGGPLVNSAGQVIGINVAVAQGAQNIGFSIPINVVKEALSQFKQTGKFPAKPYLGVQYQMISQQAAVLNNVPQGAYVVSVIAGSPAESAGMKVNDIIKKFDGQELTEEDTLADAIKKKSPGEAIELEIWRDGETLKLTVTLSEF</sequence>
<evidence type="ECO:0000259" key="3">
    <source>
        <dbReference type="SMART" id="SM00228"/>
    </source>
</evidence>
<comment type="caution">
    <text evidence="4">The sequence shown here is derived from an EMBL/GenBank/DDBJ whole genome shotgun (WGS) entry which is preliminary data.</text>
</comment>
<reference evidence="4 5" key="1">
    <citation type="journal article" date="2015" name="Nature">
        <title>rRNA introns, odd ribosomes, and small enigmatic genomes across a large radiation of phyla.</title>
        <authorList>
            <person name="Brown C.T."/>
            <person name="Hug L.A."/>
            <person name="Thomas B.C."/>
            <person name="Sharon I."/>
            <person name="Castelle C.J."/>
            <person name="Singh A."/>
            <person name="Wilkins M.J."/>
            <person name="Williams K.H."/>
            <person name="Banfield J.F."/>
        </authorList>
    </citation>
    <scope>NUCLEOTIDE SEQUENCE [LARGE SCALE GENOMIC DNA]</scope>
</reference>
<dbReference type="PANTHER" id="PTHR43343">
    <property type="entry name" value="PEPTIDASE S12"/>
    <property type="match status" value="1"/>
</dbReference>
<dbReference type="PRINTS" id="PR00834">
    <property type="entry name" value="PROTEASES2C"/>
</dbReference>
<dbReference type="Pfam" id="PF13180">
    <property type="entry name" value="PDZ_2"/>
    <property type="match status" value="1"/>
</dbReference>
<proteinExistence type="predicted"/>
<accession>A0A0G1M161</accession>
<dbReference type="InterPro" id="IPR036034">
    <property type="entry name" value="PDZ_sf"/>
</dbReference>
<dbReference type="AlphaFoldDB" id="A0A0G1M161"/>
<dbReference type="Pfam" id="PF13365">
    <property type="entry name" value="Trypsin_2"/>
    <property type="match status" value="1"/>
</dbReference>
<dbReference type="EMBL" id="LCIY01000038">
    <property type="protein sequence ID" value="KKT65694.1"/>
    <property type="molecule type" value="Genomic_DNA"/>
</dbReference>
<keyword evidence="2" id="KW-0378">Hydrolase</keyword>
<dbReference type="CDD" id="cd06779">
    <property type="entry name" value="cpPDZ_Deg_HtrA-like"/>
    <property type="match status" value="1"/>
</dbReference>
<evidence type="ECO:0000313" key="4">
    <source>
        <dbReference type="EMBL" id="KKT65694.1"/>
    </source>
</evidence>
<dbReference type="SUPFAM" id="SSF50156">
    <property type="entry name" value="PDZ domain-like"/>
    <property type="match status" value="1"/>
</dbReference>
<feature type="non-terminal residue" evidence="4">
    <location>
        <position position="378"/>
    </location>
</feature>
<name>A0A0G1M161_9BACT</name>